<gene>
    <name evidence="2" type="ORF">FisN_10Lh317</name>
</gene>
<reference evidence="2 3" key="1">
    <citation type="journal article" date="2015" name="Plant Cell">
        <title>Oil accumulation by the oleaginous diatom Fistulifera solaris as revealed by the genome and transcriptome.</title>
        <authorList>
            <person name="Tanaka T."/>
            <person name="Maeda Y."/>
            <person name="Veluchamy A."/>
            <person name="Tanaka M."/>
            <person name="Abida H."/>
            <person name="Marechal E."/>
            <person name="Bowler C."/>
            <person name="Muto M."/>
            <person name="Sunaga Y."/>
            <person name="Tanaka M."/>
            <person name="Yoshino T."/>
            <person name="Taniguchi T."/>
            <person name="Fukuda Y."/>
            <person name="Nemoto M."/>
            <person name="Matsumoto M."/>
            <person name="Wong P.S."/>
            <person name="Aburatani S."/>
            <person name="Fujibuchi W."/>
        </authorList>
    </citation>
    <scope>NUCLEOTIDE SEQUENCE [LARGE SCALE GENOMIC DNA]</scope>
    <source>
        <strain evidence="2 3">JPCC DA0580</strain>
    </source>
</reference>
<protein>
    <recommendedName>
        <fullName evidence="4">Bacterial surface antigen (D15) domain-containing protein</fullName>
    </recommendedName>
</protein>
<feature type="compositionally biased region" description="Basic and acidic residues" evidence="1">
    <location>
        <begin position="387"/>
        <end position="401"/>
    </location>
</feature>
<evidence type="ECO:0000256" key="1">
    <source>
        <dbReference type="SAM" id="MobiDB-lite"/>
    </source>
</evidence>
<dbReference type="OrthoDB" id="40139at2759"/>
<dbReference type="AlphaFoldDB" id="A0A1Z5KFM5"/>
<accession>A0A1Z5KFM5</accession>
<proteinExistence type="predicted"/>
<comment type="caution">
    <text evidence="2">The sequence shown here is derived from an EMBL/GenBank/DDBJ whole genome shotgun (WGS) entry which is preliminary data.</text>
</comment>
<keyword evidence="3" id="KW-1185">Reference proteome</keyword>
<dbReference type="InParanoid" id="A0A1Z5KFM5"/>
<evidence type="ECO:0000313" key="3">
    <source>
        <dbReference type="Proteomes" id="UP000198406"/>
    </source>
</evidence>
<name>A0A1Z5KFM5_FISSO</name>
<sequence length="670" mass="74129">MSYEEIPDEQIVLSVENGVARTSLYPSSSSSERLIASTSRPEKAKTTTSKPYSLAAAAQYWNNVFTSTKSTIAKPFQKVNQAIRRKFRSPQQKAQDEMMQTILTTPVKQVVITPDTTVLPSTVVHIAARRSGLLGQPLGIDRVQEFARFIQRWYARQGYVLHSVTGATLLPETGTAEIRVQEPTAADEPVRIIFCKEMVIDPQTGDLVTFRQYADKHTQRRTFGFNAEVARKDLNWTYVPTPMGRTRPRRIAAALGLAPGEHFRWNESRWKKIVGSGIFKRVLQAAPKTDDNGTVQLQMLVHEAPPRHLEYGLSKSLYTGDWEGELDFEHANLLGGGESLGLTFRRGTKGPSGRLRFSDDRFGLEGGYDVELFSDYIGEKDENDAKTSLKPLDVQESRLNEESTPLAEAKSSTRGPLLDHRSGATFRLRNPIDRKLMLNSVATASVEHVTTAEGSEESIASTSLAVGPFVRSLPRGARSNFDASIMLGSRFPGKLHFPSRKETISEEIERDPFTHFAVPYSSITATTRQTFPVVSTSKRSTRPIVLALRHSVVTSTKNLPKHEGRAQGLACNIRGAGDIGSISSAITGTTEIRVPVSLPIDNMEQDASIVLFGDWLFAKKSTTPSYIRKSCIGLGLRKTLQGIPLKVNISYLRGEGKIKSTFGLGRDFEI</sequence>
<evidence type="ECO:0008006" key="4">
    <source>
        <dbReference type="Google" id="ProtNLM"/>
    </source>
</evidence>
<dbReference type="EMBL" id="BDSP01000219">
    <property type="protein sequence ID" value="GAX25120.1"/>
    <property type="molecule type" value="Genomic_DNA"/>
</dbReference>
<dbReference type="Gene3D" id="2.40.160.50">
    <property type="entry name" value="membrane protein fhac: a member of the omp85/tpsb transporter family"/>
    <property type="match status" value="1"/>
</dbReference>
<dbReference type="Gene3D" id="3.10.20.310">
    <property type="entry name" value="membrane protein fhac"/>
    <property type="match status" value="1"/>
</dbReference>
<evidence type="ECO:0000313" key="2">
    <source>
        <dbReference type="EMBL" id="GAX25120.1"/>
    </source>
</evidence>
<organism evidence="2 3">
    <name type="scientific">Fistulifera solaris</name>
    <name type="common">Oleaginous diatom</name>
    <dbReference type="NCBI Taxonomy" id="1519565"/>
    <lineage>
        <taxon>Eukaryota</taxon>
        <taxon>Sar</taxon>
        <taxon>Stramenopiles</taxon>
        <taxon>Ochrophyta</taxon>
        <taxon>Bacillariophyta</taxon>
        <taxon>Bacillariophyceae</taxon>
        <taxon>Bacillariophycidae</taxon>
        <taxon>Naviculales</taxon>
        <taxon>Naviculaceae</taxon>
        <taxon>Fistulifera</taxon>
    </lineage>
</organism>
<feature type="region of interest" description="Disordered" evidence="1">
    <location>
        <begin position="387"/>
        <end position="420"/>
    </location>
</feature>
<dbReference type="Proteomes" id="UP000198406">
    <property type="component" value="Unassembled WGS sequence"/>
</dbReference>